<sequence length="903" mass="102149">MAGGRRIHGKQNCFGRNWCVFDVCGITCAAFTWFLLLYGQFCVLSVMMFGSFVDNPIHQSVNFMLFELLFFLSCASHLKTMFTDPGAVPKGTLTEEYIAQLERDQQNYGTVLYKCTKCSCLRPERAHHCSVCQRCIRRMDHHCPWVNNCVGEQNQKCFVLFTFYISLLSCQSLYWTIKQFVWQFCFQYSQLLCSARKYPQFAPIKLESRHFKKSTIMGRGRMTRSHCTLRGVLPGRIFNLCSVEGADNAFHSVGLTRSTCQFTQKKLSNFHAMIRSQFIGTSNAKPPKLIRLLIDRVGPVSLFLHFLAFVYTVFVISHFGTEKAKIQENALLAGLVEENWKDTSKLDHFLRDLRRNADKKSELRDYIVNALVEMGVEVAKHTFRLTPSSFLTNSSVEKTNVYGIVRSFRANPAESILLAVPMRSSKIEAVAVALTLADYAKRQSYWARDLIFLFIDGGDKVAAEAWFADYHGHRHPFIKSLGGDNDDFHLELHGGQIIGAYVLDFSGTIFSHIDLQFSMVNGKLPNMDLLNLCVLLVEKAGTVTSIHGVPQNRGMDEEDYQKSAKTVIRGILAQSMNEVESLASVIGRYGINAVALSANTAKNNDEEREQQPHSSTIVDLVDTVRLIEGAVRSLNNLLEKFHHSYLLYVLVSPHRFVSVAFYMPLMGLLLSPLLLLALREWFRMGGAVQLASVSPALARMLFAPLVALSFYGLQLFLYADPRFPARTLAVPLTLLLPLFILGVFFLIPISSPLRANIHFARFALAVQLALFLGSLSLVHFPLALLLSSLLLPQAISTLIFDRKWLRLIAFFVVHPLSIALLLICNTSDFCNSPTKCWHRLSSRIIRIVSAHFFHDSWLLPIFSGPVFAVCSAMNQIVFCEIEEKRNENIEQKEEAIEEKKKEE</sequence>
<keyword evidence="4 5" id="KW-0472">Membrane</keyword>
<dbReference type="PANTHER" id="PTHR13304:SF0">
    <property type="entry name" value="GLYCOSYLPHOSPHATIDYLINOSITOL ANCHOR ATTACHMENT 1 PROTEIN"/>
    <property type="match status" value="1"/>
</dbReference>
<organism evidence="7 8">
    <name type="scientific">Heterodera trifolii</name>
    <dbReference type="NCBI Taxonomy" id="157864"/>
    <lineage>
        <taxon>Eukaryota</taxon>
        <taxon>Metazoa</taxon>
        <taxon>Ecdysozoa</taxon>
        <taxon>Nematoda</taxon>
        <taxon>Chromadorea</taxon>
        <taxon>Rhabditida</taxon>
        <taxon>Tylenchina</taxon>
        <taxon>Tylenchomorpha</taxon>
        <taxon>Tylenchoidea</taxon>
        <taxon>Heteroderidae</taxon>
        <taxon>Heteroderinae</taxon>
        <taxon>Heterodera</taxon>
    </lineage>
</organism>
<dbReference type="AlphaFoldDB" id="A0ABD2JRL3"/>
<feature type="domain" description="Palmitoyltransferase DHHC" evidence="6">
    <location>
        <begin position="114"/>
        <end position="186"/>
    </location>
</feature>
<feature type="transmembrane region" description="Helical" evidence="5">
    <location>
        <begin position="759"/>
        <end position="784"/>
    </location>
</feature>
<dbReference type="GO" id="GO:0016020">
    <property type="term" value="C:membrane"/>
    <property type="evidence" value="ECO:0007669"/>
    <property type="project" value="UniProtKB-SubCell"/>
</dbReference>
<protein>
    <recommendedName>
        <fullName evidence="6">Palmitoyltransferase DHHC domain-containing protein</fullName>
    </recommendedName>
</protein>
<dbReference type="PANTHER" id="PTHR13304">
    <property type="entry name" value="GLYCOSYLPHOSPHATIDYLINOSITOL ANCHOR ATTACHMENT 1 PROTEIN"/>
    <property type="match status" value="1"/>
</dbReference>
<keyword evidence="8" id="KW-1185">Reference proteome</keyword>
<dbReference type="Proteomes" id="UP001620626">
    <property type="component" value="Unassembled WGS sequence"/>
</dbReference>
<feature type="transmembrane region" description="Helical" evidence="5">
    <location>
        <begin position="699"/>
        <end position="719"/>
    </location>
</feature>
<dbReference type="InterPro" id="IPR007246">
    <property type="entry name" value="Gaa1"/>
</dbReference>
<reference evidence="7 8" key="1">
    <citation type="submission" date="2024-10" db="EMBL/GenBank/DDBJ databases">
        <authorList>
            <person name="Kim D."/>
        </authorList>
    </citation>
    <scope>NUCLEOTIDE SEQUENCE [LARGE SCALE GENOMIC DNA]</scope>
    <source>
        <strain evidence="7">BH-2024</strain>
    </source>
</reference>
<evidence type="ECO:0000313" key="8">
    <source>
        <dbReference type="Proteomes" id="UP001620626"/>
    </source>
</evidence>
<proteinExistence type="predicted"/>
<dbReference type="Pfam" id="PF04114">
    <property type="entry name" value="Gaa1"/>
    <property type="match status" value="1"/>
</dbReference>
<feature type="transmembrane region" description="Helical" evidence="5">
    <location>
        <begin position="725"/>
        <end position="747"/>
    </location>
</feature>
<dbReference type="Pfam" id="PF01529">
    <property type="entry name" value="DHHC"/>
    <property type="match status" value="1"/>
</dbReference>
<feature type="transmembrane region" description="Helical" evidence="5">
    <location>
        <begin position="804"/>
        <end position="824"/>
    </location>
</feature>
<keyword evidence="2 5" id="KW-0812">Transmembrane</keyword>
<accession>A0ABD2JRL3</accession>
<gene>
    <name evidence="7" type="ORF">niasHT_022518</name>
</gene>
<keyword evidence="3 5" id="KW-1133">Transmembrane helix</keyword>
<evidence type="ECO:0000256" key="4">
    <source>
        <dbReference type="ARBA" id="ARBA00023136"/>
    </source>
</evidence>
<feature type="transmembrane region" description="Helical" evidence="5">
    <location>
        <begin position="659"/>
        <end position="678"/>
    </location>
</feature>
<evidence type="ECO:0000256" key="2">
    <source>
        <dbReference type="ARBA" id="ARBA00022692"/>
    </source>
</evidence>
<evidence type="ECO:0000256" key="3">
    <source>
        <dbReference type="ARBA" id="ARBA00022989"/>
    </source>
</evidence>
<evidence type="ECO:0000259" key="6">
    <source>
        <dbReference type="Pfam" id="PF01529"/>
    </source>
</evidence>
<comment type="caution">
    <text evidence="7">The sequence shown here is derived from an EMBL/GenBank/DDBJ whole genome shotgun (WGS) entry which is preliminary data.</text>
</comment>
<evidence type="ECO:0000256" key="1">
    <source>
        <dbReference type="ARBA" id="ARBA00004141"/>
    </source>
</evidence>
<dbReference type="InterPro" id="IPR001594">
    <property type="entry name" value="Palmitoyltrfase_DHHC"/>
</dbReference>
<feature type="transmembrane region" description="Helical" evidence="5">
    <location>
        <begin position="20"/>
        <end position="41"/>
    </location>
</feature>
<dbReference type="EMBL" id="JBICBT010000917">
    <property type="protein sequence ID" value="KAL3093068.1"/>
    <property type="molecule type" value="Genomic_DNA"/>
</dbReference>
<name>A0ABD2JRL3_9BILA</name>
<dbReference type="PROSITE" id="PS50216">
    <property type="entry name" value="DHHC"/>
    <property type="match status" value="1"/>
</dbReference>
<evidence type="ECO:0000313" key="7">
    <source>
        <dbReference type="EMBL" id="KAL3093068.1"/>
    </source>
</evidence>
<evidence type="ECO:0000256" key="5">
    <source>
        <dbReference type="SAM" id="Phobius"/>
    </source>
</evidence>
<comment type="subcellular location">
    <subcellularLocation>
        <location evidence="1">Membrane</location>
        <topology evidence="1">Multi-pass membrane protein</topology>
    </subcellularLocation>
</comment>